<dbReference type="Proteomes" id="UP001196413">
    <property type="component" value="Unassembled WGS sequence"/>
</dbReference>
<name>A0AAD5R410_PARTN</name>
<gene>
    <name evidence="1" type="ORF">KIN20_030619</name>
</gene>
<comment type="caution">
    <text evidence="1">The sequence shown here is derived from an EMBL/GenBank/DDBJ whole genome shotgun (WGS) entry which is preliminary data.</text>
</comment>
<dbReference type="EMBL" id="JAHQIW010006452">
    <property type="protein sequence ID" value="KAJ1369211.1"/>
    <property type="molecule type" value="Genomic_DNA"/>
</dbReference>
<evidence type="ECO:0000313" key="2">
    <source>
        <dbReference type="Proteomes" id="UP001196413"/>
    </source>
</evidence>
<sequence>MCFFRSAVSLRHAIGVVQLLFVLADLLTKPGHVYRIKDKQNGANGYRGVIA</sequence>
<evidence type="ECO:0000313" key="1">
    <source>
        <dbReference type="EMBL" id="KAJ1369211.1"/>
    </source>
</evidence>
<feature type="non-terminal residue" evidence="1">
    <location>
        <position position="1"/>
    </location>
</feature>
<dbReference type="AlphaFoldDB" id="A0AAD5R410"/>
<protein>
    <submittedName>
        <fullName evidence="1">Uncharacterized protein</fullName>
    </submittedName>
</protein>
<proteinExistence type="predicted"/>
<reference evidence="1" key="1">
    <citation type="submission" date="2021-06" db="EMBL/GenBank/DDBJ databases">
        <title>Parelaphostrongylus tenuis whole genome reference sequence.</title>
        <authorList>
            <person name="Garwood T.J."/>
            <person name="Larsen P.A."/>
            <person name="Fountain-Jones N.M."/>
            <person name="Garbe J.R."/>
            <person name="Macchietto M.G."/>
            <person name="Kania S.A."/>
            <person name="Gerhold R.W."/>
            <person name="Richards J.E."/>
            <person name="Wolf T.M."/>
        </authorList>
    </citation>
    <scope>NUCLEOTIDE SEQUENCE</scope>
    <source>
        <strain evidence="1">MNPRO001-30</strain>
        <tissue evidence="1">Meninges</tissue>
    </source>
</reference>
<accession>A0AAD5R410</accession>
<keyword evidence="2" id="KW-1185">Reference proteome</keyword>
<organism evidence="1 2">
    <name type="scientific">Parelaphostrongylus tenuis</name>
    <name type="common">Meningeal worm</name>
    <dbReference type="NCBI Taxonomy" id="148309"/>
    <lineage>
        <taxon>Eukaryota</taxon>
        <taxon>Metazoa</taxon>
        <taxon>Ecdysozoa</taxon>
        <taxon>Nematoda</taxon>
        <taxon>Chromadorea</taxon>
        <taxon>Rhabditida</taxon>
        <taxon>Rhabditina</taxon>
        <taxon>Rhabditomorpha</taxon>
        <taxon>Strongyloidea</taxon>
        <taxon>Metastrongylidae</taxon>
        <taxon>Parelaphostrongylus</taxon>
    </lineage>
</organism>